<proteinExistence type="predicted"/>
<dbReference type="AlphaFoldDB" id="A0A544SV84"/>
<comment type="caution">
    <text evidence="1">The sequence shown here is derived from an EMBL/GenBank/DDBJ whole genome shotgun (WGS) entry which is preliminary data.</text>
</comment>
<accession>A0A544SV84</accession>
<keyword evidence="2" id="KW-1185">Reference proteome</keyword>
<sequence length="237" mass="27113">MNMNEQNKQPYADQLSAQERLQTAAIAMESNKLLHATDMNGKRGTNTTVDLQVVEELIQDWPTLSKKVTQKMIEFYGPPNDTTHSTIVWYYNGPWKKTIVYKEGVPHDFPEPHVDMLEQFIDYHVPAYKAGEIAKLEGSLVIDRTRGEVSVHCDNEGANTLSMNMMHEIVTGKRTAEEAREKIAEQITEFLMNRPAPYAEKFQFELPQKEQVDPDVTIVKDEELMQAVESAKKELNL</sequence>
<organism evidence="1 2">
    <name type="scientific">Psychrobacillus lasiicapitis</name>
    <dbReference type="NCBI Taxonomy" id="1636719"/>
    <lineage>
        <taxon>Bacteria</taxon>
        <taxon>Bacillati</taxon>
        <taxon>Bacillota</taxon>
        <taxon>Bacilli</taxon>
        <taxon>Bacillales</taxon>
        <taxon>Bacillaceae</taxon>
        <taxon>Psychrobacillus</taxon>
    </lineage>
</organism>
<gene>
    <name evidence="1" type="ORF">FG382_20100</name>
</gene>
<reference evidence="1 2" key="1">
    <citation type="submission" date="2019-05" db="EMBL/GenBank/DDBJ databases">
        <title>Psychrobacillus vulpis sp. nov., a new species isolated from feces of a red fox that inhabits in The Tablas de Daimiel Natural Park, Albacete, Spain.</title>
        <authorList>
            <person name="Rodriguez M."/>
            <person name="Reina J.C."/>
            <person name="Bejar V."/>
            <person name="Llamas I."/>
        </authorList>
    </citation>
    <scope>NUCLEOTIDE SEQUENCE [LARGE SCALE GENOMIC DNA]</scope>
    <source>
        <strain evidence="1 2">NEAU-3TGS17</strain>
    </source>
</reference>
<protein>
    <submittedName>
        <fullName evidence="1">Uncharacterized protein</fullName>
    </submittedName>
</protein>
<evidence type="ECO:0000313" key="2">
    <source>
        <dbReference type="Proteomes" id="UP000317316"/>
    </source>
</evidence>
<evidence type="ECO:0000313" key="1">
    <source>
        <dbReference type="EMBL" id="TQR09103.1"/>
    </source>
</evidence>
<dbReference type="EMBL" id="VDGH01000014">
    <property type="protein sequence ID" value="TQR09103.1"/>
    <property type="molecule type" value="Genomic_DNA"/>
</dbReference>
<name>A0A544SV84_9BACI</name>
<dbReference type="Proteomes" id="UP000317316">
    <property type="component" value="Unassembled WGS sequence"/>
</dbReference>